<feature type="region of interest" description="Disordered" evidence="6">
    <location>
        <begin position="982"/>
        <end position="1207"/>
    </location>
</feature>
<dbReference type="Gene3D" id="1.20.58.390">
    <property type="entry name" value="Neurotransmitter-gated ion-channel transmembrane domain"/>
    <property type="match status" value="1"/>
</dbReference>
<dbReference type="PRINTS" id="PR00252">
    <property type="entry name" value="NRIONCHANNEL"/>
</dbReference>
<feature type="compositionally biased region" description="Basic and acidic residues" evidence="6">
    <location>
        <begin position="544"/>
        <end position="562"/>
    </location>
</feature>
<reference evidence="8" key="1">
    <citation type="journal article" date="2008" name="Nat. Genet.">
        <title>The Pristionchus pacificus genome provides a unique perspective on nematode lifestyle and parasitism.</title>
        <authorList>
            <person name="Dieterich C."/>
            <person name="Clifton S.W."/>
            <person name="Schuster L.N."/>
            <person name="Chinwalla A."/>
            <person name="Delehaunty K."/>
            <person name="Dinkelacker I."/>
            <person name="Fulton L."/>
            <person name="Fulton R."/>
            <person name="Godfrey J."/>
            <person name="Minx P."/>
            <person name="Mitreva M."/>
            <person name="Roeseler W."/>
            <person name="Tian H."/>
            <person name="Witte H."/>
            <person name="Yang S.P."/>
            <person name="Wilson R.K."/>
            <person name="Sommer R.J."/>
        </authorList>
    </citation>
    <scope>NUCLEOTIDE SEQUENCE [LARGE SCALE GENOMIC DNA]</scope>
    <source>
        <strain evidence="8">PS312</strain>
    </source>
</reference>
<accession>A0A2A6BMA9</accession>
<dbReference type="PANTHER" id="PTHR12806">
    <property type="entry name" value="EAP30 SUBUNIT OF ELL COMPLEX"/>
    <property type="match status" value="1"/>
</dbReference>
<dbReference type="GO" id="GO:0000814">
    <property type="term" value="C:ESCRT II complex"/>
    <property type="evidence" value="ECO:0000318"/>
    <property type="project" value="GO_Central"/>
</dbReference>
<keyword evidence="5" id="KW-0732">Signal</keyword>
<feature type="compositionally biased region" description="Basic and acidic residues" evidence="6">
    <location>
        <begin position="982"/>
        <end position="1041"/>
    </location>
</feature>
<dbReference type="GO" id="GO:0005230">
    <property type="term" value="F:extracellular ligand-gated monoatomic ion channel activity"/>
    <property type="evidence" value="ECO:0007669"/>
    <property type="project" value="InterPro"/>
</dbReference>
<feature type="compositionally biased region" description="Basic and acidic residues" evidence="6">
    <location>
        <begin position="505"/>
        <end position="514"/>
    </location>
</feature>
<dbReference type="InterPro" id="IPR006201">
    <property type="entry name" value="Neur_channel"/>
</dbReference>
<feature type="compositionally biased region" description="Basic and acidic residues" evidence="6">
    <location>
        <begin position="851"/>
        <end position="862"/>
    </location>
</feature>
<feature type="compositionally biased region" description="Basic and acidic residues" evidence="6">
    <location>
        <begin position="908"/>
        <end position="918"/>
    </location>
</feature>
<dbReference type="Pfam" id="PF02931">
    <property type="entry name" value="Neur_chan_LBD"/>
    <property type="match status" value="1"/>
</dbReference>
<dbReference type="SUPFAM" id="SSF63712">
    <property type="entry name" value="Nicotinic receptor ligand binding domain-like"/>
    <property type="match status" value="1"/>
</dbReference>
<dbReference type="InterPro" id="IPR036734">
    <property type="entry name" value="Neur_chan_lig-bd_sf"/>
</dbReference>
<dbReference type="GO" id="GO:0043328">
    <property type="term" value="P:protein transport to vacuole involved in ubiquitin-dependent protein catabolic process via the multivesicular body sorting pathway"/>
    <property type="evidence" value="ECO:0000318"/>
    <property type="project" value="GO_Central"/>
</dbReference>
<dbReference type="InterPro" id="IPR016689">
    <property type="entry name" value="ESCRT-2_cplx_Snf8"/>
</dbReference>
<gene>
    <name evidence="7" type="primary">WBGene00100788</name>
</gene>
<feature type="compositionally biased region" description="Basic and acidic residues" evidence="6">
    <location>
        <begin position="808"/>
        <end position="826"/>
    </location>
</feature>
<dbReference type="FunFam" id="2.70.170.10:FF:000034">
    <property type="entry name" value="Ligand-Gated ion Channel"/>
    <property type="match status" value="1"/>
</dbReference>
<dbReference type="CDD" id="cd18990">
    <property type="entry name" value="LGIC_ECD_GABAAR"/>
    <property type="match status" value="1"/>
</dbReference>
<accession>A0A8R1YD59</accession>
<feature type="signal peptide" evidence="5">
    <location>
        <begin position="1"/>
        <end position="18"/>
    </location>
</feature>
<feature type="compositionally biased region" description="Basic residues" evidence="6">
    <location>
        <begin position="876"/>
        <end position="886"/>
    </location>
</feature>
<dbReference type="GO" id="GO:0004888">
    <property type="term" value="F:transmembrane signaling receptor activity"/>
    <property type="evidence" value="ECO:0007669"/>
    <property type="project" value="InterPro"/>
</dbReference>
<dbReference type="PANTHER" id="PTHR12806:SF0">
    <property type="entry name" value="VACUOLAR-SORTING PROTEIN SNF8"/>
    <property type="match status" value="1"/>
</dbReference>
<feature type="compositionally biased region" description="Basic and acidic residues" evidence="6">
    <location>
        <begin position="928"/>
        <end position="942"/>
    </location>
</feature>
<dbReference type="InterPro" id="IPR036719">
    <property type="entry name" value="Neuro-gated_channel_TM_sf"/>
</dbReference>
<feature type="region of interest" description="Disordered" evidence="6">
    <location>
        <begin position="612"/>
        <end position="965"/>
    </location>
</feature>
<feature type="chain" id="PRO_5042620794" evidence="5">
    <location>
        <begin position="19"/>
        <end position="1298"/>
    </location>
</feature>
<comment type="similarity">
    <text evidence="5">Belongs to the ligand-gated ion channel (TC 1.A.9) family.</text>
</comment>
<evidence type="ECO:0000256" key="1">
    <source>
        <dbReference type="ARBA" id="ARBA00004141"/>
    </source>
</evidence>
<dbReference type="InterPro" id="IPR038050">
    <property type="entry name" value="Neuro_actylchol_rec"/>
</dbReference>
<evidence type="ECO:0000256" key="4">
    <source>
        <dbReference type="ARBA" id="ARBA00023136"/>
    </source>
</evidence>
<evidence type="ECO:0000256" key="6">
    <source>
        <dbReference type="SAM" id="MobiDB-lite"/>
    </source>
</evidence>
<evidence type="ECO:0000256" key="5">
    <source>
        <dbReference type="RuleBase" id="RU000687"/>
    </source>
</evidence>
<feature type="region of interest" description="Disordered" evidence="6">
    <location>
        <begin position="429"/>
        <end position="574"/>
    </location>
</feature>
<dbReference type="EnsemblMetazoa" id="PPA11234.1">
    <property type="protein sequence ID" value="PPA11234.1"/>
    <property type="gene ID" value="WBGene00100788"/>
</dbReference>
<proteinExistence type="inferred from homology"/>
<keyword evidence="2" id="KW-0812">Transmembrane</keyword>
<feature type="compositionally biased region" description="Polar residues" evidence="6">
    <location>
        <begin position="516"/>
        <end position="539"/>
    </location>
</feature>
<evidence type="ECO:0000256" key="3">
    <source>
        <dbReference type="ARBA" id="ARBA00022989"/>
    </source>
</evidence>
<evidence type="ECO:0000256" key="2">
    <source>
        <dbReference type="ARBA" id="ARBA00022692"/>
    </source>
</evidence>
<feature type="compositionally biased region" description="Basic and acidic residues" evidence="6">
    <location>
        <begin position="723"/>
        <end position="746"/>
    </location>
</feature>
<feature type="compositionally biased region" description="Basic and acidic residues" evidence="6">
    <location>
        <begin position="1192"/>
        <end position="1204"/>
    </location>
</feature>
<keyword evidence="3" id="KW-1133">Transmembrane helix</keyword>
<dbReference type="InterPro" id="IPR006202">
    <property type="entry name" value="Neur_chan_lig-bd"/>
</dbReference>
<sequence length="1298" mass="147521">MFPSLLHLLLLPLLTVHSYEDDIDSVVASVEEGLDAHRHRTLDENGCYRAFATPADLIESIMQNYSRSAIPDETPVPVQVEVTVQDIIELSVLSNSFTADIWFSSIWHDPRLAFAHLDTCRANLSFDERFEKQLWSPNVCLVNTKSTKVHSSPKANVLLMLLPNGTVWLNYRVQVMAPCQLDLRSFPIDKASCQLVFESYSYNTATVDWMPTAVTLLPGITLPDFTIDSVKTYKHTEDYKAGQWYRLTVELTFYRQYGYYILQMYMPTYISVFISWIAFCIDTRALPARIVLVRYNHPLAAPCVLHQGDRHLDVHVYGIHLRVPSRVGVCRVSVTRTTPHFLPSSTSSRHCNHSRSRKNTLSSLDHYTKARREGIPPVQHFLLDILSDEVTSVSHSDFLSFNHVANKLAKPIRSLHFHPFPSLGTVVMATTPTKDGKAPPDKPATTPHSDGKDGSKKPSDKSTTPHKDRDGVHVKELGRDFLKLFKRKKKTDGAHTPTSPMSDTQRADQSEKSTKNTKASSGLHTAHSSGSNTDTSATSAEPVDPDKSIDDNSKKIAREERRAHYRSMGYHDVADEDDTTVFETSYSPFRVDKRPVDRLQWKDKNALIPVEFGEKKRKPRFVKRRSDKEILRDAIPPEDEKKKHEDGLSTREARTPKKGRGEKNKDAEGFSTKEARHKDTDHPASVKTPKKSRESKKDDEGLSTKEARHMDTDHPASVKTPKKSRESKKDDEGLSTKEARHKDAVPLDHSMSVKTPKKSRESKKDDEEISTKDSRHKGMSPLDHSHSAKTPKKSRDEKALSTRRAKTSKKDRGERKKEDDGQSTKEGRHKQAAPLDHSVSFKTPKKSRAEKKKDEEGLSTKEGRHKSPAALDHSHSSKTPKKSRVEHKKDDKGHSTRKAKTPKKTRAEKKDDVKDLDLRVTMPNSVTPRKESEEERKEEEPKASASSSGDLEIRDQRSTGHPPPLIFDLSLVQVAAVVEVKNVEEVKKVEMADALPVEEKEKGKEEPKMEHKEDFKPEPSRSKEKTGSKEVAVEDTSDKEKRYRRKTTGVTEDKTPSKDSNEELKKDSKEEVKKEEKKDSKKELKKEKKDSKEELKNEEKKDSKEEVKREEKKDSKEELKKEEKKDSKEELKKEEKKNSKEELKKEDKKDSKEEVKKEEKSGGDDRKAGREEDEERKEGKPLEEKTMEEDEALKKEEESKRMKGDNSSLAVVPYEEWPVPGVVEWIDGVTGSRVATRGYKAAYFGYVCMHVSFSFVAHLLKFDFVRAVPPAIAKRSDRPLALMHARPVQQPQPGCSIQ</sequence>
<feature type="compositionally biased region" description="Basic and acidic residues" evidence="6">
    <location>
        <begin position="449"/>
        <end position="483"/>
    </location>
</feature>
<evidence type="ECO:0000313" key="7">
    <source>
        <dbReference type="EnsemblMetazoa" id="PPA11234.1"/>
    </source>
</evidence>
<protein>
    <submittedName>
        <fullName evidence="7">Transmembrane ion channel</fullName>
    </submittedName>
</protein>
<reference evidence="7" key="2">
    <citation type="submission" date="2022-06" db="UniProtKB">
        <authorList>
            <consortium name="EnsemblMetazoa"/>
        </authorList>
    </citation>
    <scope>IDENTIFICATION</scope>
    <source>
        <strain evidence="7">PS312</strain>
    </source>
</reference>
<feature type="compositionally biased region" description="Basic and acidic residues" evidence="6">
    <location>
        <begin position="638"/>
        <end position="684"/>
    </location>
</feature>
<evidence type="ECO:0000313" key="8">
    <source>
        <dbReference type="Proteomes" id="UP000005239"/>
    </source>
</evidence>
<keyword evidence="8" id="KW-1185">Reference proteome</keyword>
<keyword evidence="5" id="KW-0407">Ion channel</keyword>
<name>A0A2A6BMA9_PRIPA</name>
<dbReference type="Proteomes" id="UP000005239">
    <property type="component" value="Unassembled WGS sequence"/>
</dbReference>
<keyword evidence="4" id="KW-0472">Membrane</keyword>
<dbReference type="SUPFAM" id="SSF90112">
    <property type="entry name" value="Neurotransmitter-gated ion-channel transmembrane pore"/>
    <property type="match status" value="1"/>
</dbReference>
<feature type="compositionally biased region" description="Basic residues" evidence="6">
    <location>
        <begin position="895"/>
        <end position="907"/>
    </location>
</feature>
<feature type="compositionally biased region" description="Basic and acidic residues" evidence="6">
    <location>
        <begin position="691"/>
        <end position="716"/>
    </location>
</feature>
<dbReference type="PROSITE" id="PS00236">
    <property type="entry name" value="NEUROTR_ION_CHANNEL"/>
    <property type="match status" value="1"/>
</dbReference>
<dbReference type="InterPro" id="IPR018000">
    <property type="entry name" value="Neurotransmitter_ion_chnl_CS"/>
</dbReference>
<organism evidence="7 8">
    <name type="scientific">Pristionchus pacificus</name>
    <name type="common">Parasitic nematode worm</name>
    <dbReference type="NCBI Taxonomy" id="54126"/>
    <lineage>
        <taxon>Eukaryota</taxon>
        <taxon>Metazoa</taxon>
        <taxon>Ecdysozoa</taxon>
        <taxon>Nematoda</taxon>
        <taxon>Chromadorea</taxon>
        <taxon>Rhabditida</taxon>
        <taxon>Rhabditina</taxon>
        <taxon>Diplogasteromorpha</taxon>
        <taxon>Diplogasteroidea</taxon>
        <taxon>Neodiplogasteridae</taxon>
        <taxon>Pristionchus</taxon>
    </lineage>
</organism>
<comment type="subcellular location">
    <subcellularLocation>
        <location evidence="1">Membrane</location>
        <topology evidence="1">Multi-pass membrane protein</topology>
    </subcellularLocation>
</comment>
<dbReference type="Gene3D" id="2.70.170.10">
    <property type="entry name" value="Neurotransmitter-gated ion-channel ligand-binding domain"/>
    <property type="match status" value="1"/>
</dbReference>
<feature type="compositionally biased region" description="Basic and acidic residues" evidence="6">
    <location>
        <begin position="1051"/>
        <end position="1185"/>
    </location>
</feature>
<keyword evidence="5" id="KW-0406">Ion transport</keyword>
<feature type="compositionally biased region" description="Basic and acidic residues" evidence="6">
    <location>
        <begin position="758"/>
        <end position="773"/>
    </location>
</feature>
<keyword evidence="5" id="KW-0813">Transport</keyword>